<dbReference type="Pfam" id="PF00069">
    <property type="entry name" value="Pkinase"/>
    <property type="match status" value="1"/>
</dbReference>
<dbReference type="GO" id="GO:0005524">
    <property type="term" value="F:ATP binding"/>
    <property type="evidence" value="ECO:0007669"/>
    <property type="project" value="UniProtKB-KW"/>
</dbReference>
<evidence type="ECO:0000256" key="11">
    <source>
        <dbReference type="ARBA" id="ARBA00023136"/>
    </source>
</evidence>
<dbReference type="FunFam" id="3.30.200.20:FF:000035">
    <property type="entry name" value="Serine/threonine protein kinase Stk1"/>
    <property type="match status" value="1"/>
</dbReference>
<evidence type="ECO:0000256" key="6">
    <source>
        <dbReference type="ARBA" id="ARBA00022692"/>
    </source>
</evidence>
<evidence type="ECO:0000256" key="13">
    <source>
        <dbReference type="ARBA" id="ARBA00048679"/>
    </source>
</evidence>
<keyword evidence="7" id="KW-0547">Nucleotide-binding</keyword>
<comment type="catalytic activity">
    <reaction evidence="13">
        <text>L-seryl-[protein] + ATP = O-phospho-L-seryl-[protein] + ADP + H(+)</text>
        <dbReference type="Rhea" id="RHEA:17989"/>
        <dbReference type="Rhea" id="RHEA-COMP:9863"/>
        <dbReference type="Rhea" id="RHEA-COMP:11604"/>
        <dbReference type="ChEBI" id="CHEBI:15378"/>
        <dbReference type="ChEBI" id="CHEBI:29999"/>
        <dbReference type="ChEBI" id="CHEBI:30616"/>
        <dbReference type="ChEBI" id="CHEBI:83421"/>
        <dbReference type="ChEBI" id="CHEBI:456216"/>
        <dbReference type="EC" id="2.7.11.1"/>
    </reaction>
</comment>
<dbReference type="InterPro" id="IPR000719">
    <property type="entry name" value="Prot_kinase_dom"/>
</dbReference>
<dbReference type="PROSITE" id="PS50011">
    <property type="entry name" value="PROTEIN_KINASE_DOM"/>
    <property type="match status" value="1"/>
</dbReference>
<dbReference type="STRING" id="444597.BST26_01370"/>
<keyword evidence="6" id="KW-0812">Transmembrane</keyword>
<protein>
    <recommendedName>
        <fullName evidence="2">non-specific serine/threonine protein kinase</fullName>
        <ecNumber evidence="2">2.7.11.1</ecNumber>
    </recommendedName>
</protein>
<proteinExistence type="predicted"/>
<dbReference type="GO" id="GO:0080090">
    <property type="term" value="P:regulation of primary metabolic process"/>
    <property type="evidence" value="ECO:0007669"/>
    <property type="project" value="UniProtKB-ARBA"/>
</dbReference>
<dbReference type="InterPro" id="IPR026954">
    <property type="entry name" value="PknH-like_Extracell"/>
</dbReference>
<dbReference type="SUPFAM" id="SSF56112">
    <property type="entry name" value="Protein kinase-like (PK-like)"/>
    <property type="match status" value="1"/>
</dbReference>
<dbReference type="PANTHER" id="PTHR43289:SF6">
    <property type="entry name" value="SERINE_THREONINE-PROTEIN KINASE NEKL-3"/>
    <property type="match status" value="1"/>
</dbReference>
<keyword evidence="3" id="KW-1003">Cell membrane</keyword>
<accession>A0A1X0DPS1</accession>
<keyword evidence="10" id="KW-1133">Transmembrane helix</keyword>
<dbReference type="Gene3D" id="1.10.510.10">
    <property type="entry name" value="Transferase(Phosphotransferase) domain 1"/>
    <property type="match status" value="1"/>
</dbReference>
<evidence type="ECO:0000256" key="5">
    <source>
        <dbReference type="ARBA" id="ARBA00022679"/>
    </source>
</evidence>
<comment type="subcellular location">
    <subcellularLocation>
        <location evidence="1">Cell membrane</location>
        <topology evidence="1">Single-pass membrane protein</topology>
    </subcellularLocation>
</comment>
<dbReference type="PROSITE" id="PS00108">
    <property type="entry name" value="PROTEIN_KINASE_ST"/>
    <property type="match status" value="1"/>
</dbReference>
<evidence type="ECO:0000256" key="4">
    <source>
        <dbReference type="ARBA" id="ARBA00022527"/>
    </source>
</evidence>
<evidence type="ECO:0000256" key="1">
    <source>
        <dbReference type="ARBA" id="ARBA00004162"/>
    </source>
</evidence>
<evidence type="ECO:0000256" key="2">
    <source>
        <dbReference type="ARBA" id="ARBA00012513"/>
    </source>
</evidence>
<dbReference type="Pfam" id="PF14032">
    <property type="entry name" value="PknH_C"/>
    <property type="match status" value="1"/>
</dbReference>
<evidence type="ECO:0000256" key="10">
    <source>
        <dbReference type="ARBA" id="ARBA00022989"/>
    </source>
</evidence>
<keyword evidence="5" id="KW-0808">Transferase</keyword>
<evidence type="ECO:0000313" key="14">
    <source>
        <dbReference type="EMBL" id="ORA73850.1"/>
    </source>
</evidence>
<evidence type="ECO:0000256" key="8">
    <source>
        <dbReference type="ARBA" id="ARBA00022777"/>
    </source>
</evidence>
<keyword evidence="8" id="KW-0418">Kinase</keyword>
<dbReference type="Proteomes" id="UP000192801">
    <property type="component" value="Unassembled WGS sequence"/>
</dbReference>
<dbReference type="EMBL" id="MVHS01000002">
    <property type="protein sequence ID" value="ORA73850.1"/>
    <property type="molecule type" value="Genomic_DNA"/>
</dbReference>
<keyword evidence="4" id="KW-0723">Serine/threonine-protein kinase</keyword>
<keyword evidence="15" id="KW-1185">Reference proteome</keyword>
<dbReference type="GO" id="GO:0005886">
    <property type="term" value="C:plasma membrane"/>
    <property type="evidence" value="ECO:0007669"/>
    <property type="project" value="UniProtKB-SubCell"/>
</dbReference>
<comment type="caution">
    <text evidence="14">The sequence shown here is derived from an EMBL/GenBank/DDBJ whole genome shotgun (WGS) entry which is preliminary data.</text>
</comment>
<name>A0A1X0DPS1_9MYCO</name>
<evidence type="ECO:0000256" key="3">
    <source>
        <dbReference type="ARBA" id="ARBA00022475"/>
    </source>
</evidence>
<dbReference type="CDD" id="cd14014">
    <property type="entry name" value="STKc_PknB_like"/>
    <property type="match status" value="1"/>
</dbReference>
<reference evidence="14 15" key="1">
    <citation type="submission" date="2016-12" db="EMBL/GenBank/DDBJ databases">
        <title>The new phylogeny of genus Mycobacterium.</title>
        <authorList>
            <person name="Tortoli E."/>
            <person name="Trovato A."/>
            <person name="Cirillo D.M."/>
        </authorList>
    </citation>
    <scope>NUCLEOTIDE SEQUENCE [LARGE SCALE GENOMIC DNA]</scope>
    <source>
        <strain evidence="14 15">DSM 45130</strain>
    </source>
</reference>
<gene>
    <name evidence="14" type="ORF">BST26_01370</name>
</gene>
<evidence type="ECO:0000313" key="15">
    <source>
        <dbReference type="Proteomes" id="UP000192801"/>
    </source>
</evidence>
<dbReference type="PANTHER" id="PTHR43289">
    <property type="entry name" value="MITOGEN-ACTIVATED PROTEIN KINASE KINASE KINASE 20-RELATED"/>
    <property type="match status" value="1"/>
</dbReference>
<organism evidence="14 15">
    <name type="scientific">Mycolicibacterium insubricum</name>
    <dbReference type="NCBI Taxonomy" id="444597"/>
    <lineage>
        <taxon>Bacteria</taxon>
        <taxon>Bacillati</taxon>
        <taxon>Actinomycetota</taxon>
        <taxon>Actinomycetes</taxon>
        <taxon>Mycobacteriales</taxon>
        <taxon>Mycobacteriaceae</taxon>
        <taxon>Mycolicibacterium</taxon>
    </lineage>
</organism>
<dbReference type="AlphaFoldDB" id="A0A1X0DPS1"/>
<sequence>MNPVGSVIAGYRVQRVVGSGGMGTVYAVRDPQLPRTDALKVLSAELSADPQFRGRFMREADIAAMLDHPNIVSVYDRGETDGKLWIAMQFVDGTDADAALQAGTMTAHRALHIVSAVADALDYAHGRNMIHRDVKPANFMLTGPIGPDERVLLGDFGIARALDDAMHHTATGSIVATMPYASPEAINGTAVDGRADQYSLACSLVRLLTGKLPFGAATGVAAVMMAHLTQPPPRVSELAPWLPPALDDVIAKAMAKEPGDRWPSCRAFVDAAMAAFTGAVDIGSAPTTLLSRAGLGATSNKSHRVKLLAALGGVVIIVGATATVLLSGSDDHPPGSVPHTATPQSSAVPLAVEADLPKLLLQTDQLNAIMADQLVGKEPSTDAYNDDSITYLKCPVGAVFPLQRKQYADTGYKAMYSRVLSGPNAEVAEGVVAFDSADLAQTFVARQSQLWQQCNGDITIYPTADDAGGKRTWTPGRVQSNDGILSLKRSLSEGNRGCEHALTVSNNIVIDVLACRTDLSGTPASTIATQIRTKIPHA</sequence>
<dbReference type="InterPro" id="IPR038232">
    <property type="entry name" value="PknH-like_Extracell_sf"/>
</dbReference>
<evidence type="ECO:0000256" key="7">
    <source>
        <dbReference type="ARBA" id="ARBA00022741"/>
    </source>
</evidence>
<dbReference type="InterPro" id="IPR011009">
    <property type="entry name" value="Kinase-like_dom_sf"/>
</dbReference>
<comment type="catalytic activity">
    <reaction evidence="12">
        <text>L-threonyl-[protein] + ATP = O-phospho-L-threonyl-[protein] + ADP + H(+)</text>
        <dbReference type="Rhea" id="RHEA:46608"/>
        <dbReference type="Rhea" id="RHEA-COMP:11060"/>
        <dbReference type="Rhea" id="RHEA-COMP:11605"/>
        <dbReference type="ChEBI" id="CHEBI:15378"/>
        <dbReference type="ChEBI" id="CHEBI:30013"/>
        <dbReference type="ChEBI" id="CHEBI:30616"/>
        <dbReference type="ChEBI" id="CHEBI:61977"/>
        <dbReference type="ChEBI" id="CHEBI:456216"/>
        <dbReference type="EC" id="2.7.11.1"/>
    </reaction>
</comment>
<dbReference type="Gene3D" id="3.40.1000.70">
    <property type="entry name" value="PknH-like extracellular domain"/>
    <property type="match status" value="1"/>
</dbReference>
<dbReference type="EC" id="2.7.11.1" evidence="2"/>
<keyword evidence="9" id="KW-0067">ATP-binding</keyword>
<dbReference type="Gene3D" id="3.30.200.20">
    <property type="entry name" value="Phosphorylase Kinase, domain 1"/>
    <property type="match status" value="1"/>
</dbReference>
<dbReference type="GO" id="GO:0004674">
    <property type="term" value="F:protein serine/threonine kinase activity"/>
    <property type="evidence" value="ECO:0007669"/>
    <property type="project" value="UniProtKB-KW"/>
</dbReference>
<evidence type="ECO:0000256" key="12">
    <source>
        <dbReference type="ARBA" id="ARBA00047899"/>
    </source>
</evidence>
<dbReference type="InterPro" id="IPR008271">
    <property type="entry name" value="Ser/Thr_kinase_AS"/>
</dbReference>
<dbReference type="SMART" id="SM00220">
    <property type="entry name" value="S_TKc"/>
    <property type="match status" value="1"/>
</dbReference>
<evidence type="ECO:0000256" key="9">
    <source>
        <dbReference type="ARBA" id="ARBA00022840"/>
    </source>
</evidence>
<keyword evidence="11" id="KW-0472">Membrane</keyword>